<keyword evidence="2" id="KW-1003">Cell membrane</keyword>
<keyword evidence="3 6" id="KW-0812">Transmembrane</keyword>
<evidence type="ECO:0000256" key="5">
    <source>
        <dbReference type="ARBA" id="ARBA00023136"/>
    </source>
</evidence>
<proteinExistence type="predicted"/>
<feature type="transmembrane region" description="Helical" evidence="6">
    <location>
        <begin position="22"/>
        <end position="54"/>
    </location>
</feature>
<evidence type="ECO:0000256" key="1">
    <source>
        <dbReference type="ARBA" id="ARBA00004651"/>
    </source>
</evidence>
<dbReference type="AlphaFoldDB" id="A0AAI9NYX6"/>
<sequence length="250" mass="27981">MLRQGIDYDSYKLSVRENVTGIAVYSVIAVMVSVLFFDSLIPCLVFTPGILVFLRKIADGKCRQRKNKLNNEFKEMLLSLSANMAAGYSLEKAFVPACHELEGMYQGKSYIRQEMLLIINGLEMSSDVESLLRDMADRSGLQDVKEFAHVVAVAKGSGGNLIRMMKKMVENIDRRLEVEEEIDTMITSKRLEQNIMSAMPFVIILYLRVCNPGYMDALYGNALGIAAMSACLVITAATVIWGRKITDIHM</sequence>
<dbReference type="InterPro" id="IPR018076">
    <property type="entry name" value="T2SS_GspF_dom"/>
</dbReference>
<evidence type="ECO:0000256" key="4">
    <source>
        <dbReference type="ARBA" id="ARBA00022989"/>
    </source>
</evidence>
<comment type="subcellular location">
    <subcellularLocation>
        <location evidence="1">Cell membrane</location>
        <topology evidence="1">Multi-pass membrane protein</topology>
    </subcellularLocation>
</comment>
<gene>
    <name evidence="8" type="ORF">COEU31_16850</name>
</gene>
<comment type="caution">
    <text evidence="8">The sequence shown here is derived from an EMBL/GenBank/DDBJ whole genome shotgun (WGS) entry which is preliminary data.</text>
</comment>
<protein>
    <recommendedName>
        <fullName evidence="7">Type II secretion system protein GspF domain-containing protein</fullName>
    </recommendedName>
</protein>
<evidence type="ECO:0000256" key="6">
    <source>
        <dbReference type="SAM" id="Phobius"/>
    </source>
</evidence>
<organism evidence="8 9">
    <name type="scientific">Coprococcus eutactus</name>
    <dbReference type="NCBI Taxonomy" id="33043"/>
    <lineage>
        <taxon>Bacteria</taxon>
        <taxon>Bacillati</taxon>
        <taxon>Bacillota</taxon>
        <taxon>Clostridia</taxon>
        <taxon>Lachnospirales</taxon>
        <taxon>Lachnospiraceae</taxon>
        <taxon>Coprococcus</taxon>
    </lineage>
</organism>
<dbReference type="Proteomes" id="UP000660047">
    <property type="component" value="Unassembled WGS sequence"/>
</dbReference>
<feature type="domain" description="Type II secretion system protein GspF" evidence="7">
    <location>
        <begin position="77"/>
        <end position="206"/>
    </location>
</feature>
<dbReference type="PANTHER" id="PTHR35007:SF1">
    <property type="entry name" value="PILUS ASSEMBLY PROTEIN"/>
    <property type="match status" value="1"/>
</dbReference>
<evidence type="ECO:0000256" key="2">
    <source>
        <dbReference type="ARBA" id="ARBA00022475"/>
    </source>
</evidence>
<keyword evidence="4 6" id="KW-1133">Transmembrane helix</keyword>
<keyword evidence="5 6" id="KW-0472">Membrane</keyword>
<evidence type="ECO:0000313" key="8">
    <source>
        <dbReference type="EMBL" id="GFO94639.1"/>
    </source>
</evidence>
<evidence type="ECO:0000259" key="7">
    <source>
        <dbReference type="Pfam" id="PF00482"/>
    </source>
</evidence>
<dbReference type="GO" id="GO:0005886">
    <property type="term" value="C:plasma membrane"/>
    <property type="evidence" value="ECO:0007669"/>
    <property type="project" value="UniProtKB-SubCell"/>
</dbReference>
<accession>A0AAI9NYX6</accession>
<feature type="transmembrane region" description="Helical" evidence="6">
    <location>
        <begin position="221"/>
        <end position="242"/>
    </location>
</feature>
<name>A0AAI9NYX6_9FIRM</name>
<dbReference type="PANTHER" id="PTHR35007">
    <property type="entry name" value="INTEGRAL MEMBRANE PROTEIN-RELATED"/>
    <property type="match status" value="1"/>
</dbReference>
<reference evidence="8" key="1">
    <citation type="submission" date="2020-06" db="EMBL/GenBank/DDBJ databases">
        <title>Characterization of fructooligosaccharide metabolism and fructooligosaccharide-degrading enzymes in human commensal butyrate producers.</title>
        <authorList>
            <person name="Tanno H."/>
            <person name="Fujii T."/>
            <person name="Hirano K."/>
            <person name="Maeno S."/>
            <person name="Tonozuka T."/>
            <person name="Sakamoto M."/>
            <person name="Ohkuma M."/>
            <person name="Tochio T."/>
            <person name="Endo A."/>
        </authorList>
    </citation>
    <scope>NUCLEOTIDE SEQUENCE</scope>
    <source>
        <strain evidence="8">JCM 31265</strain>
    </source>
</reference>
<evidence type="ECO:0000313" key="9">
    <source>
        <dbReference type="Proteomes" id="UP000660047"/>
    </source>
</evidence>
<dbReference type="Pfam" id="PF00482">
    <property type="entry name" value="T2SSF"/>
    <property type="match status" value="1"/>
</dbReference>
<dbReference type="EMBL" id="BLYL01000009">
    <property type="protein sequence ID" value="GFO94639.1"/>
    <property type="molecule type" value="Genomic_DNA"/>
</dbReference>
<dbReference type="RefSeq" id="WP_055146214.1">
    <property type="nucleotide sequence ID" value="NZ_BLYL01000009.1"/>
</dbReference>
<evidence type="ECO:0000256" key="3">
    <source>
        <dbReference type="ARBA" id="ARBA00022692"/>
    </source>
</evidence>